<keyword evidence="2" id="KW-1185">Reference proteome</keyword>
<gene>
    <name evidence="1" type="ORF">H5P28_06925</name>
</gene>
<reference evidence="1 2" key="1">
    <citation type="submission" date="2020-07" db="EMBL/GenBank/DDBJ databases">
        <authorList>
            <person name="Feng X."/>
        </authorList>
    </citation>
    <scope>NUCLEOTIDE SEQUENCE [LARGE SCALE GENOMIC DNA]</scope>
    <source>
        <strain evidence="1 2">JCM31066</strain>
    </source>
</reference>
<dbReference type="AlphaFoldDB" id="A0A842HC49"/>
<organism evidence="1 2">
    <name type="scientific">Ruficoccus amylovorans</name>
    <dbReference type="NCBI Taxonomy" id="1804625"/>
    <lineage>
        <taxon>Bacteria</taxon>
        <taxon>Pseudomonadati</taxon>
        <taxon>Verrucomicrobiota</taxon>
        <taxon>Opitutia</taxon>
        <taxon>Puniceicoccales</taxon>
        <taxon>Cerasicoccaceae</taxon>
        <taxon>Ruficoccus</taxon>
    </lineage>
</organism>
<evidence type="ECO:0000313" key="2">
    <source>
        <dbReference type="Proteomes" id="UP000546464"/>
    </source>
</evidence>
<protein>
    <submittedName>
        <fullName evidence="1">Peptidase</fullName>
    </submittedName>
</protein>
<comment type="caution">
    <text evidence="1">The sequence shown here is derived from an EMBL/GenBank/DDBJ whole genome shotgun (WGS) entry which is preliminary data.</text>
</comment>
<dbReference type="Proteomes" id="UP000546464">
    <property type="component" value="Unassembled WGS sequence"/>
</dbReference>
<accession>A0A842HC49</accession>
<dbReference type="RefSeq" id="WP_185674977.1">
    <property type="nucleotide sequence ID" value="NZ_JACHVB010000020.1"/>
</dbReference>
<name>A0A842HC49_9BACT</name>
<evidence type="ECO:0000313" key="1">
    <source>
        <dbReference type="EMBL" id="MBC2593992.1"/>
    </source>
</evidence>
<dbReference type="SUPFAM" id="SSF53187">
    <property type="entry name" value="Zn-dependent exopeptidases"/>
    <property type="match status" value="1"/>
</dbReference>
<dbReference type="Gene3D" id="3.30.70.360">
    <property type="match status" value="1"/>
</dbReference>
<sequence length="392" mass="41919">MPHEALTPILDALPGHRRGLKEMREIILANAVMFGEIPAPTFAESDCARFLMDRLTEGGCQTISTDEVGNAVGIVPGRKSGGKAILVSAHMDTPFDKSEDHTVTVLRNGISGAGVLDNALGVAIVASLPIIFEKLGLTFEHDILLMGSSRSLGSGDIEGMRFFLNNNKLPIEAGVIVEAATLGRLSYTSLGMSRGVIDCRIPHGYDFSRFGAGGAIAILNRVISGMLAIRIPREPLTQIILGSVRGGTTFNTVARRGNLRYEIRSEGSDMVVDINRQIDSLLGEIRSSAGVTLQHDEVARREHGGLAYTHPLVQSCREIMAALDVDPIVAPSTGELAALIERGIPGVTLGMTYGENRHLQDELVAIDPIFTGLAQLLAVLQAIDKGICHDET</sequence>
<dbReference type="Gene3D" id="3.40.630.10">
    <property type="entry name" value="Zn peptidases"/>
    <property type="match status" value="1"/>
</dbReference>
<proteinExistence type="predicted"/>
<dbReference type="EMBL" id="JACHVB010000020">
    <property type="protein sequence ID" value="MBC2593992.1"/>
    <property type="molecule type" value="Genomic_DNA"/>
</dbReference>